<keyword evidence="12" id="KW-0624">Polysaccharide degradation</keyword>
<dbReference type="GO" id="GO:0005576">
    <property type="term" value="C:extracellular region"/>
    <property type="evidence" value="ECO:0007669"/>
    <property type="project" value="UniProtKB-SubCell"/>
</dbReference>
<comment type="similarity">
    <text evidence="13">Belongs to the polysaccharide monooxygenase AA9 family.</text>
</comment>
<organism evidence="19 20">
    <name type="scientific">Gymnopus androsaceus JB14</name>
    <dbReference type="NCBI Taxonomy" id="1447944"/>
    <lineage>
        <taxon>Eukaryota</taxon>
        <taxon>Fungi</taxon>
        <taxon>Dikarya</taxon>
        <taxon>Basidiomycota</taxon>
        <taxon>Agaricomycotina</taxon>
        <taxon>Agaricomycetes</taxon>
        <taxon>Agaricomycetidae</taxon>
        <taxon>Agaricales</taxon>
        <taxon>Marasmiineae</taxon>
        <taxon>Omphalotaceae</taxon>
        <taxon>Gymnopus</taxon>
    </lineage>
</organism>
<gene>
    <name evidence="19" type="ORF">BT96DRAFT_816182</name>
</gene>
<evidence type="ECO:0000256" key="2">
    <source>
        <dbReference type="ARBA" id="ARBA00004613"/>
    </source>
</evidence>
<dbReference type="AlphaFoldDB" id="A0A6A4HXM7"/>
<dbReference type="GO" id="GO:0030245">
    <property type="term" value="P:cellulose catabolic process"/>
    <property type="evidence" value="ECO:0007669"/>
    <property type="project" value="UniProtKB-KW"/>
</dbReference>
<keyword evidence="9" id="KW-0503">Monooxygenase</keyword>
<name>A0A6A4HXM7_9AGAR</name>
<comment type="subcellular location">
    <subcellularLocation>
        <location evidence="2">Secreted</location>
    </subcellularLocation>
</comment>
<dbReference type="Pfam" id="PF03443">
    <property type="entry name" value="AA9"/>
    <property type="match status" value="1"/>
</dbReference>
<feature type="chain" id="PRO_5025592997" description="lytic cellulose monooxygenase (C4-dehydrogenating)" evidence="17">
    <location>
        <begin position="22"/>
        <end position="339"/>
    </location>
</feature>
<evidence type="ECO:0000256" key="10">
    <source>
        <dbReference type="ARBA" id="ARBA00023157"/>
    </source>
</evidence>
<evidence type="ECO:0000256" key="13">
    <source>
        <dbReference type="ARBA" id="ARBA00044502"/>
    </source>
</evidence>
<evidence type="ECO:0000313" key="20">
    <source>
        <dbReference type="Proteomes" id="UP000799118"/>
    </source>
</evidence>
<comment type="catalytic activity">
    <reaction evidence="14">
        <text>[(1-&gt;4)-beta-D-glucosyl]n+m + reduced acceptor + O2 = 4-dehydro-beta-D-glucosyl-[(1-&gt;4)-beta-D-glucosyl]n-1 + [(1-&gt;4)-beta-D-glucosyl]m + acceptor + H2O.</text>
        <dbReference type="EC" id="1.14.99.56"/>
    </reaction>
</comment>
<evidence type="ECO:0000256" key="17">
    <source>
        <dbReference type="SAM" id="SignalP"/>
    </source>
</evidence>
<keyword evidence="10" id="KW-1015">Disulfide bond</keyword>
<keyword evidence="11" id="KW-0119">Carbohydrate metabolism</keyword>
<dbReference type="EMBL" id="ML769432">
    <property type="protein sequence ID" value="KAE9402751.1"/>
    <property type="molecule type" value="Genomic_DNA"/>
</dbReference>
<sequence length="339" mass="35631">MFSLILLSLTLSSFQLELVSAHGWLNDVVIAGTQTIVGNVPNASPTGSAIRQIDSVDPVKGANNPFLACGQNAQVASDIATANPGDEVQFTWVNGLQGPWVHNVGPMQTYMASCGSQPCNSTSFNATSASWFKIQEQGRVPGSTDNTWFMSFMNSGAPANVTIPSNIAPGNYIIRHELIALQIAQTEGGAEWYPTCAQISIGGNGTGAPLENETVTLPGAYSDTDPGILIDVRVYNNVTATYVFPGPAVAAFVSGNTTSTNTSSATADSDTDSTSTSSSGTTTATTSGSSGSCMKKKRQVEVADNMSARDSSRVRPRHPSPMMHRPRNLSRVMKGLVSQ</sequence>
<accession>A0A6A4HXM7</accession>
<dbReference type="GO" id="GO:0004497">
    <property type="term" value="F:monooxygenase activity"/>
    <property type="evidence" value="ECO:0007669"/>
    <property type="project" value="UniProtKB-KW"/>
</dbReference>
<evidence type="ECO:0000313" key="19">
    <source>
        <dbReference type="EMBL" id="KAE9402751.1"/>
    </source>
</evidence>
<keyword evidence="5 17" id="KW-0732">Signal</keyword>
<feature type="region of interest" description="Disordered" evidence="16">
    <location>
        <begin position="258"/>
        <end position="339"/>
    </location>
</feature>
<dbReference type="CDD" id="cd21175">
    <property type="entry name" value="LPMO_AA9"/>
    <property type="match status" value="1"/>
</dbReference>
<evidence type="ECO:0000256" key="9">
    <source>
        <dbReference type="ARBA" id="ARBA00023033"/>
    </source>
</evidence>
<evidence type="ECO:0000256" key="5">
    <source>
        <dbReference type="ARBA" id="ARBA00022729"/>
    </source>
</evidence>
<evidence type="ECO:0000256" key="15">
    <source>
        <dbReference type="ARBA" id="ARBA00047174"/>
    </source>
</evidence>
<evidence type="ECO:0000256" key="12">
    <source>
        <dbReference type="ARBA" id="ARBA00023326"/>
    </source>
</evidence>
<evidence type="ECO:0000256" key="16">
    <source>
        <dbReference type="SAM" id="MobiDB-lite"/>
    </source>
</evidence>
<evidence type="ECO:0000256" key="11">
    <source>
        <dbReference type="ARBA" id="ARBA00023277"/>
    </source>
</evidence>
<feature type="domain" description="Auxiliary Activity family 9 catalytic" evidence="18">
    <location>
        <begin position="22"/>
        <end position="236"/>
    </location>
</feature>
<evidence type="ECO:0000256" key="6">
    <source>
        <dbReference type="ARBA" id="ARBA00023001"/>
    </source>
</evidence>
<dbReference type="InterPro" id="IPR005103">
    <property type="entry name" value="AA9_LPMO"/>
</dbReference>
<proteinExistence type="inferred from homology"/>
<keyword evidence="7" id="KW-0560">Oxidoreductase</keyword>
<dbReference type="EC" id="1.14.99.56" evidence="15"/>
<dbReference type="PANTHER" id="PTHR33353">
    <property type="entry name" value="PUTATIVE (AFU_ORTHOLOGUE AFUA_1G12560)-RELATED"/>
    <property type="match status" value="1"/>
</dbReference>
<evidence type="ECO:0000256" key="4">
    <source>
        <dbReference type="ARBA" id="ARBA00022723"/>
    </source>
</evidence>
<evidence type="ECO:0000256" key="14">
    <source>
        <dbReference type="ARBA" id="ARBA00045077"/>
    </source>
</evidence>
<evidence type="ECO:0000256" key="8">
    <source>
        <dbReference type="ARBA" id="ARBA00023008"/>
    </source>
</evidence>
<evidence type="ECO:0000256" key="1">
    <source>
        <dbReference type="ARBA" id="ARBA00001973"/>
    </source>
</evidence>
<dbReference type="InterPro" id="IPR049892">
    <property type="entry name" value="AA9"/>
</dbReference>
<feature type="compositionally biased region" description="Low complexity" evidence="16">
    <location>
        <begin position="258"/>
        <end position="292"/>
    </location>
</feature>
<keyword evidence="8" id="KW-0186">Copper</keyword>
<feature type="compositionally biased region" description="Basic residues" evidence="16">
    <location>
        <begin position="314"/>
        <end position="328"/>
    </location>
</feature>
<keyword evidence="3" id="KW-0964">Secreted</keyword>
<keyword evidence="6" id="KW-0136">Cellulose degradation</keyword>
<evidence type="ECO:0000256" key="7">
    <source>
        <dbReference type="ARBA" id="ARBA00023002"/>
    </source>
</evidence>
<keyword evidence="4" id="KW-0479">Metal-binding</keyword>
<dbReference type="OrthoDB" id="4849160at2759"/>
<comment type="cofactor">
    <cofactor evidence="1">
        <name>Cu(2+)</name>
        <dbReference type="ChEBI" id="CHEBI:29036"/>
    </cofactor>
</comment>
<keyword evidence="20" id="KW-1185">Reference proteome</keyword>
<dbReference type="GO" id="GO:0046872">
    <property type="term" value="F:metal ion binding"/>
    <property type="evidence" value="ECO:0007669"/>
    <property type="project" value="UniProtKB-KW"/>
</dbReference>
<dbReference type="Proteomes" id="UP000799118">
    <property type="component" value="Unassembled WGS sequence"/>
</dbReference>
<evidence type="ECO:0000259" key="18">
    <source>
        <dbReference type="Pfam" id="PF03443"/>
    </source>
</evidence>
<evidence type="ECO:0000256" key="3">
    <source>
        <dbReference type="ARBA" id="ARBA00022525"/>
    </source>
</evidence>
<dbReference type="Gene3D" id="2.70.50.70">
    <property type="match status" value="1"/>
</dbReference>
<protein>
    <recommendedName>
        <fullName evidence="15">lytic cellulose monooxygenase (C4-dehydrogenating)</fullName>
        <ecNumber evidence="15">1.14.99.56</ecNumber>
    </recommendedName>
</protein>
<feature type="signal peptide" evidence="17">
    <location>
        <begin position="1"/>
        <end position="21"/>
    </location>
</feature>
<reference evidence="19" key="1">
    <citation type="journal article" date="2019" name="Environ. Microbiol.">
        <title>Fungal ecological strategies reflected in gene transcription - a case study of two litter decomposers.</title>
        <authorList>
            <person name="Barbi F."/>
            <person name="Kohler A."/>
            <person name="Barry K."/>
            <person name="Baskaran P."/>
            <person name="Daum C."/>
            <person name="Fauchery L."/>
            <person name="Ihrmark K."/>
            <person name="Kuo A."/>
            <person name="LaButti K."/>
            <person name="Lipzen A."/>
            <person name="Morin E."/>
            <person name="Grigoriev I.V."/>
            <person name="Henrissat B."/>
            <person name="Lindahl B."/>
            <person name="Martin F."/>
        </authorList>
    </citation>
    <scope>NUCLEOTIDE SEQUENCE</scope>
    <source>
        <strain evidence="19">JB14</strain>
    </source>
</reference>
<dbReference type="PANTHER" id="PTHR33353:SF10">
    <property type="entry name" value="ENDO-BETA-1,4-GLUCANASE D"/>
    <property type="match status" value="1"/>
</dbReference>